<sequence>MASRSKPIAYIVRRQCSGGGAETAARRLVDHLAPAWEVHRLGAGLNFAGHVVAGRKGPGWWRALRFAANVDALLDGKPGVTLNLERGPNCSIYRAGDGMHLRWRALRFGSSAAWMVNPLHWLYPRLEAKTIRSARFVAANSEMVRREMERYHPAAAEKVRVILNGFDPDVFYPEVAAPGRRGGELNLPEQCKLFLFVGSGWRRKGLARALELMAEYNRSLGQDEPLGVLLVVGKGRPEQFKSTLRRLNLELELHVRFLGPQTDLRRFYQAADIFILPTLYDPFSNACLEAMACGCPVMTTANNGAAEVIEHGRTGYILDDDPRDAIHWCRTAAVHPAEVVESVSGWTAARETKAFAALMEECLP</sequence>
<keyword evidence="4" id="KW-1185">Reference proteome</keyword>
<evidence type="ECO:0000259" key="2">
    <source>
        <dbReference type="Pfam" id="PF13439"/>
    </source>
</evidence>
<accession>A0A1G6ATS5</accession>
<dbReference type="Gene3D" id="3.40.50.2000">
    <property type="entry name" value="Glycogen Phosphorylase B"/>
    <property type="match status" value="2"/>
</dbReference>
<dbReference type="OrthoDB" id="433681at2"/>
<dbReference type="GO" id="GO:0016757">
    <property type="term" value="F:glycosyltransferase activity"/>
    <property type="evidence" value="ECO:0007669"/>
    <property type="project" value="InterPro"/>
</dbReference>
<proteinExistence type="predicted"/>
<evidence type="ECO:0000259" key="1">
    <source>
        <dbReference type="Pfam" id="PF00534"/>
    </source>
</evidence>
<protein>
    <submittedName>
        <fullName evidence="3">UDP-glucose:(Heptosyl)LPS alpha-1,3-glucosyltransferase</fullName>
    </submittedName>
</protein>
<dbReference type="RefSeq" id="WP_092117029.1">
    <property type="nucleotide sequence ID" value="NZ_FMXO01000003.1"/>
</dbReference>
<dbReference type="InterPro" id="IPR001296">
    <property type="entry name" value="Glyco_trans_1"/>
</dbReference>
<dbReference type="EMBL" id="FMXO01000003">
    <property type="protein sequence ID" value="SDB11760.1"/>
    <property type="molecule type" value="Genomic_DNA"/>
</dbReference>
<dbReference type="InterPro" id="IPR028098">
    <property type="entry name" value="Glyco_trans_4-like_N"/>
</dbReference>
<dbReference type="CDD" id="cd03801">
    <property type="entry name" value="GT4_PimA-like"/>
    <property type="match status" value="1"/>
</dbReference>
<gene>
    <name evidence="3" type="ORF">SAMN05660653_00555</name>
</gene>
<keyword evidence="3" id="KW-0808">Transferase</keyword>
<dbReference type="Pfam" id="PF00534">
    <property type="entry name" value="Glycos_transf_1"/>
    <property type="match status" value="1"/>
</dbReference>
<dbReference type="PANTHER" id="PTHR12526">
    <property type="entry name" value="GLYCOSYLTRANSFERASE"/>
    <property type="match status" value="1"/>
</dbReference>
<dbReference type="AlphaFoldDB" id="A0A1G6ATS5"/>
<evidence type="ECO:0000313" key="4">
    <source>
        <dbReference type="Proteomes" id="UP000198771"/>
    </source>
</evidence>
<dbReference type="SUPFAM" id="SSF53756">
    <property type="entry name" value="UDP-Glycosyltransferase/glycogen phosphorylase"/>
    <property type="match status" value="1"/>
</dbReference>
<dbReference type="Pfam" id="PF13439">
    <property type="entry name" value="Glyco_transf_4"/>
    <property type="match status" value="1"/>
</dbReference>
<evidence type="ECO:0000313" key="3">
    <source>
        <dbReference type="EMBL" id="SDB11760.1"/>
    </source>
</evidence>
<dbReference type="Proteomes" id="UP000198771">
    <property type="component" value="Unassembled WGS sequence"/>
</dbReference>
<feature type="domain" description="Glycosyltransferase subfamily 4-like N-terminal" evidence="2">
    <location>
        <begin position="117"/>
        <end position="169"/>
    </location>
</feature>
<organism evidence="3 4">
    <name type="scientific">Desulfonatronum thiosulfatophilum</name>
    <dbReference type="NCBI Taxonomy" id="617002"/>
    <lineage>
        <taxon>Bacteria</taxon>
        <taxon>Pseudomonadati</taxon>
        <taxon>Thermodesulfobacteriota</taxon>
        <taxon>Desulfovibrionia</taxon>
        <taxon>Desulfovibrionales</taxon>
        <taxon>Desulfonatronaceae</taxon>
        <taxon>Desulfonatronum</taxon>
    </lineage>
</organism>
<feature type="domain" description="Glycosyl transferase family 1" evidence="1">
    <location>
        <begin position="185"/>
        <end position="324"/>
    </location>
</feature>
<name>A0A1G6ATS5_9BACT</name>
<dbReference type="PANTHER" id="PTHR12526:SF623">
    <property type="entry name" value="WABG"/>
    <property type="match status" value="1"/>
</dbReference>
<dbReference type="STRING" id="617002.SAMN05660653_00555"/>
<reference evidence="3 4" key="1">
    <citation type="submission" date="2016-10" db="EMBL/GenBank/DDBJ databases">
        <authorList>
            <person name="de Groot N.N."/>
        </authorList>
    </citation>
    <scope>NUCLEOTIDE SEQUENCE [LARGE SCALE GENOMIC DNA]</scope>
    <source>
        <strain evidence="3 4">ASO4-2</strain>
    </source>
</reference>